<accession>A0A1I6SBG1</accession>
<dbReference type="InterPro" id="IPR011008">
    <property type="entry name" value="Dimeric_a/b-barrel"/>
</dbReference>
<dbReference type="STRING" id="95161.SAMN05660874_03064"/>
<dbReference type="Proteomes" id="UP000198852">
    <property type="component" value="Unassembled WGS sequence"/>
</dbReference>
<dbReference type="OrthoDB" id="5294870at2"/>
<proteinExistence type="predicted"/>
<dbReference type="GO" id="GO:0016491">
    <property type="term" value="F:oxidoreductase activity"/>
    <property type="evidence" value="ECO:0007669"/>
    <property type="project" value="InterPro"/>
</dbReference>
<protein>
    <recommendedName>
        <fullName evidence="1">EthD domain-containing protein</fullName>
    </recommendedName>
</protein>
<organism evidence="2 3">
    <name type="scientific">Saccharopolyspora flava</name>
    <dbReference type="NCBI Taxonomy" id="95161"/>
    <lineage>
        <taxon>Bacteria</taxon>
        <taxon>Bacillati</taxon>
        <taxon>Actinomycetota</taxon>
        <taxon>Actinomycetes</taxon>
        <taxon>Pseudonocardiales</taxon>
        <taxon>Pseudonocardiaceae</taxon>
        <taxon>Saccharopolyspora</taxon>
    </lineage>
</organism>
<dbReference type="SUPFAM" id="SSF54909">
    <property type="entry name" value="Dimeric alpha+beta barrel"/>
    <property type="match status" value="1"/>
</dbReference>
<dbReference type="AlphaFoldDB" id="A0A1I6SBG1"/>
<dbReference type="PANTHER" id="PTHR40260">
    <property type="entry name" value="BLR8190 PROTEIN"/>
    <property type="match status" value="1"/>
</dbReference>
<dbReference type="Gene3D" id="3.30.70.100">
    <property type="match status" value="1"/>
</dbReference>
<name>A0A1I6SBG1_9PSEU</name>
<evidence type="ECO:0000313" key="3">
    <source>
        <dbReference type="Proteomes" id="UP000198852"/>
    </source>
</evidence>
<dbReference type="Pfam" id="PF07110">
    <property type="entry name" value="EthD"/>
    <property type="match status" value="1"/>
</dbReference>
<feature type="domain" description="EthD" evidence="1">
    <location>
        <begin position="11"/>
        <end position="87"/>
    </location>
</feature>
<evidence type="ECO:0000313" key="2">
    <source>
        <dbReference type="EMBL" id="SFS74299.1"/>
    </source>
</evidence>
<dbReference type="PANTHER" id="PTHR40260:SF2">
    <property type="entry name" value="BLR8190 PROTEIN"/>
    <property type="match status" value="1"/>
</dbReference>
<keyword evidence="3" id="KW-1185">Reference proteome</keyword>
<reference evidence="3" key="1">
    <citation type="submission" date="2016-10" db="EMBL/GenBank/DDBJ databases">
        <authorList>
            <person name="Varghese N."/>
            <person name="Submissions S."/>
        </authorList>
    </citation>
    <scope>NUCLEOTIDE SEQUENCE [LARGE SCALE GENOMIC DNA]</scope>
    <source>
        <strain evidence="3">DSM 44771</strain>
    </source>
</reference>
<gene>
    <name evidence="2" type="ORF">SAMN05660874_03064</name>
</gene>
<sequence length="100" mass="10892">MHKLLVLYPHPTDPEAFKAHYEGTHLPLAAKLPGMLDHRYTFEVHAEPESPYFALFEADFPDAATMAAALASPEGQAVQADVPNYATGGAVVLDYPVLTR</sequence>
<dbReference type="NCBIfam" id="TIGR02118">
    <property type="entry name" value="EthD family reductase"/>
    <property type="match status" value="1"/>
</dbReference>
<dbReference type="RefSeq" id="WP_093417934.1">
    <property type="nucleotide sequence ID" value="NZ_FOZX01000004.1"/>
</dbReference>
<evidence type="ECO:0000259" key="1">
    <source>
        <dbReference type="Pfam" id="PF07110"/>
    </source>
</evidence>
<dbReference type="InterPro" id="IPR009799">
    <property type="entry name" value="EthD_dom"/>
</dbReference>
<dbReference type="EMBL" id="FOZX01000004">
    <property type="protein sequence ID" value="SFS74299.1"/>
    <property type="molecule type" value="Genomic_DNA"/>
</dbReference>